<proteinExistence type="predicted"/>
<keyword evidence="1" id="KW-0812">Transmembrane</keyword>
<dbReference type="RefSeq" id="WP_145082127.1">
    <property type="nucleotide sequence ID" value="NZ_CP036298.1"/>
</dbReference>
<dbReference type="Proteomes" id="UP000318017">
    <property type="component" value="Chromosome"/>
</dbReference>
<keyword evidence="4" id="KW-1185">Reference proteome</keyword>
<dbReference type="InterPro" id="IPR002881">
    <property type="entry name" value="DUF58"/>
</dbReference>
<dbReference type="EMBL" id="CP036298">
    <property type="protein sequence ID" value="QDV26174.1"/>
    <property type="molecule type" value="Genomic_DNA"/>
</dbReference>
<feature type="domain" description="DUF58" evidence="2">
    <location>
        <begin position="244"/>
        <end position="380"/>
    </location>
</feature>
<feature type="transmembrane region" description="Helical" evidence="1">
    <location>
        <begin position="42"/>
        <end position="61"/>
    </location>
</feature>
<evidence type="ECO:0000313" key="3">
    <source>
        <dbReference type="EMBL" id="QDV26174.1"/>
    </source>
</evidence>
<evidence type="ECO:0000313" key="4">
    <source>
        <dbReference type="Proteomes" id="UP000318017"/>
    </source>
</evidence>
<protein>
    <recommendedName>
        <fullName evidence="2">DUF58 domain-containing protein</fullName>
    </recommendedName>
</protein>
<keyword evidence="1" id="KW-1133">Transmembrane helix</keyword>
<dbReference type="PANTHER" id="PTHR34351">
    <property type="entry name" value="SLR1927 PROTEIN-RELATED"/>
    <property type="match status" value="1"/>
</dbReference>
<dbReference type="KEGG" id="ahel:Q31a_45460"/>
<accession>A0A518GC58</accession>
<evidence type="ECO:0000259" key="2">
    <source>
        <dbReference type="Pfam" id="PF01882"/>
    </source>
</evidence>
<reference evidence="3 4" key="1">
    <citation type="submission" date="2019-02" db="EMBL/GenBank/DDBJ databases">
        <title>Deep-cultivation of Planctomycetes and their phenomic and genomic characterization uncovers novel biology.</title>
        <authorList>
            <person name="Wiegand S."/>
            <person name="Jogler M."/>
            <person name="Boedeker C."/>
            <person name="Pinto D."/>
            <person name="Vollmers J."/>
            <person name="Rivas-Marin E."/>
            <person name="Kohn T."/>
            <person name="Peeters S.H."/>
            <person name="Heuer A."/>
            <person name="Rast P."/>
            <person name="Oberbeckmann S."/>
            <person name="Bunk B."/>
            <person name="Jeske O."/>
            <person name="Meyerdierks A."/>
            <person name="Storesund J.E."/>
            <person name="Kallscheuer N."/>
            <person name="Luecker S."/>
            <person name="Lage O.M."/>
            <person name="Pohl T."/>
            <person name="Merkel B.J."/>
            <person name="Hornburger P."/>
            <person name="Mueller R.-W."/>
            <person name="Bruemmer F."/>
            <person name="Labrenz M."/>
            <person name="Spormann A.M."/>
            <person name="Op den Camp H."/>
            <person name="Overmann J."/>
            <person name="Amann R."/>
            <person name="Jetten M.S.M."/>
            <person name="Mascher T."/>
            <person name="Medema M.H."/>
            <person name="Devos D.P."/>
            <person name="Kaster A.-K."/>
            <person name="Ovreas L."/>
            <person name="Rohde M."/>
            <person name="Galperin M.Y."/>
            <person name="Jogler C."/>
        </authorList>
    </citation>
    <scope>NUCLEOTIDE SEQUENCE [LARGE SCALE GENOMIC DNA]</scope>
    <source>
        <strain evidence="3 4">Q31a</strain>
    </source>
</reference>
<keyword evidence="1" id="KW-0472">Membrane</keyword>
<dbReference type="AlphaFoldDB" id="A0A518GC58"/>
<gene>
    <name evidence="3" type="ORF">Q31a_45460</name>
</gene>
<dbReference type="Pfam" id="PF01882">
    <property type="entry name" value="DUF58"/>
    <property type="match status" value="1"/>
</dbReference>
<dbReference type="OrthoDB" id="9812729at2"/>
<name>A0A518GC58_9BACT</name>
<dbReference type="PANTHER" id="PTHR34351:SF1">
    <property type="entry name" value="SLR1927 PROTEIN"/>
    <property type="match status" value="1"/>
</dbReference>
<feature type="transmembrane region" description="Helical" evidence="1">
    <location>
        <begin position="67"/>
        <end position="85"/>
    </location>
</feature>
<evidence type="ECO:0000256" key="1">
    <source>
        <dbReference type="SAM" id="Phobius"/>
    </source>
</evidence>
<organism evidence="3 4">
    <name type="scientific">Aureliella helgolandensis</name>
    <dbReference type="NCBI Taxonomy" id="2527968"/>
    <lineage>
        <taxon>Bacteria</taxon>
        <taxon>Pseudomonadati</taxon>
        <taxon>Planctomycetota</taxon>
        <taxon>Planctomycetia</taxon>
        <taxon>Pirellulales</taxon>
        <taxon>Pirellulaceae</taxon>
        <taxon>Aureliella</taxon>
    </lineage>
</organism>
<sequence>MATIPSDSPDSSSHFLRLVWQRWKQRRQRNITRRLAQVHFRLTREGLHFVGVLLFIFFGAVIRDINLLILLAGAMLGLLLLQWRFNTRTLIGLRASRRLSQSIVVGRSTLVSIRVVNPKRWLGAWLVLVEDTLYREKPVAQRIAVKAATIVDEVRPQGSGGGNYELTFRQRGKYRVGPSTLSTRFPIGLGRGWRTLNNAAHIIVHPSLGQLTPRIERLFHRELHGHSKASSNAGANETEFYGLRPWATGDSRRWIHWRTTARLGELSVRQFERQQHRQLNILLDLHGVPEDDEIEQSCEMAIAFVATLASSNVKRGGDRMAVAIAADQTFASVSVQSAVLVDNLLGELSVIAPCPQPELTKALKGIHLPLLKNPNLLVVSTRSNQLGPVAALRETDSVPDVPREVHLDEKVLERLKVRWLNVSAGDLEPYFAWTSQK</sequence>